<dbReference type="RefSeq" id="WP_016920971.1">
    <property type="nucleotide sequence ID" value="NZ_CP044331.1"/>
</dbReference>
<dbReference type="KEGG" id="mpar:F7D14_16990"/>
<name>A0A6B8MEF0_9HYPH</name>
<protein>
    <recommendedName>
        <fullName evidence="2">protein-glutamate methylesterase</fullName>
        <ecNumber evidence="2">3.1.1.61</ecNumber>
    </recommendedName>
</protein>
<keyword evidence="7" id="KW-1185">Reference proteome</keyword>
<dbReference type="GO" id="GO:0005737">
    <property type="term" value="C:cytoplasm"/>
    <property type="evidence" value="ECO:0007669"/>
    <property type="project" value="InterPro"/>
</dbReference>
<evidence type="ECO:0000256" key="3">
    <source>
        <dbReference type="ARBA" id="ARBA00048267"/>
    </source>
</evidence>
<keyword evidence="4" id="KW-0145">Chemotaxis</keyword>
<dbReference type="Gene3D" id="3.40.50.180">
    <property type="entry name" value="Methylesterase CheB, C-terminal domain"/>
    <property type="match status" value="1"/>
</dbReference>
<sequence length="197" mass="21052">MSKIIVIAASAGGLEPLRRIVAALPCAFPSSIFIVVHIGDHRSDLPQILSWSSRLNVAFAKHDRPIRPGHIYVAPPGQHMVLEAGRIRLNRGPKVHHTRPAADPLFISAAKAYGKSVIGVVLSGGDSDGAEGLRVIKEHGGCVVVQKPEESFNPSMPATAIARDHPDACLSVADIARFLQAYGSEPTRTGHSLVDRK</sequence>
<dbReference type="InterPro" id="IPR035909">
    <property type="entry name" value="CheB_C"/>
</dbReference>
<evidence type="ECO:0000256" key="4">
    <source>
        <dbReference type="PROSITE-ProRule" id="PRU00050"/>
    </source>
</evidence>
<dbReference type="PANTHER" id="PTHR42872">
    <property type="entry name" value="PROTEIN-GLUTAMATE METHYLESTERASE/PROTEIN-GLUTAMINE GLUTAMINASE"/>
    <property type="match status" value="1"/>
</dbReference>
<dbReference type="InterPro" id="IPR000673">
    <property type="entry name" value="Sig_transdc_resp-reg_Me-estase"/>
</dbReference>
<evidence type="ECO:0000313" key="6">
    <source>
        <dbReference type="EMBL" id="QGM99010.1"/>
    </source>
</evidence>
<dbReference type="EMBL" id="CP044331">
    <property type="protein sequence ID" value="QGM99010.1"/>
    <property type="molecule type" value="Genomic_DNA"/>
</dbReference>
<proteinExistence type="predicted"/>
<feature type="active site" evidence="4">
    <location>
        <position position="10"/>
    </location>
</feature>
<dbReference type="PROSITE" id="PS50122">
    <property type="entry name" value="CHEB"/>
    <property type="match status" value="1"/>
</dbReference>
<dbReference type="GO" id="GO:0006935">
    <property type="term" value="P:chemotaxis"/>
    <property type="evidence" value="ECO:0007669"/>
    <property type="project" value="UniProtKB-UniRule"/>
</dbReference>
<feature type="domain" description="CheB-type methylesterase" evidence="5">
    <location>
        <begin position="1"/>
        <end position="186"/>
    </location>
</feature>
<dbReference type="PANTHER" id="PTHR42872:SF6">
    <property type="entry name" value="PROTEIN-GLUTAMATE METHYLESTERASE_PROTEIN-GLUTAMINE GLUTAMINASE"/>
    <property type="match status" value="1"/>
</dbReference>
<evidence type="ECO:0000313" key="7">
    <source>
        <dbReference type="Proteomes" id="UP000422569"/>
    </source>
</evidence>
<feature type="active site" evidence="4">
    <location>
        <position position="37"/>
    </location>
</feature>
<accession>A0A6B8MEF0</accession>
<evidence type="ECO:0000259" key="5">
    <source>
        <dbReference type="PROSITE" id="PS50122"/>
    </source>
</evidence>
<feature type="active site" evidence="4">
    <location>
        <position position="128"/>
    </location>
</feature>
<dbReference type="EC" id="3.1.1.61" evidence="2"/>
<dbReference type="Proteomes" id="UP000422569">
    <property type="component" value="Chromosome"/>
</dbReference>
<dbReference type="CDD" id="cd16433">
    <property type="entry name" value="CheB"/>
    <property type="match status" value="1"/>
</dbReference>
<organism evidence="6 7">
    <name type="scientific">Methylocystis parvus</name>
    <dbReference type="NCBI Taxonomy" id="134"/>
    <lineage>
        <taxon>Bacteria</taxon>
        <taxon>Pseudomonadati</taxon>
        <taxon>Pseudomonadota</taxon>
        <taxon>Alphaproteobacteria</taxon>
        <taxon>Hyphomicrobiales</taxon>
        <taxon>Methylocystaceae</taxon>
        <taxon>Methylocystis</taxon>
    </lineage>
</organism>
<gene>
    <name evidence="6" type="ORF">F7D14_16990</name>
</gene>
<dbReference type="GO" id="GO:0008984">
    <property type="term" value="F:protein-glutamate methylesterase activity"/>
    <property type="evidence" value="ECO:0007669"/>
    <property type="project" value="UniProtKB-EC"/>
</dbReference>
<dbReference type="Pfam" id="PF01339">
    <property type="entry name" value="CheB_methylest"/>
    <property type="match status" value="1"/>
</dbReference>
<evidence type="ECO:0000256" key="2">
    <source>
        <dbReference type="ARBA" id="ARBA00039140"/>
    </source>
</evidence>
<evidence type="ECO:0000256" key="1">
    <source>
        <dbReference type="ARBA" id="ARBA00022801"/>
    </source>
</evidence>
<dbReference type="SUPFAM" id="SSF52738">
    <property type="entry name" value="Methylesterase CheB, C-terminal domain"/>
    <property type="match status" value="1"/>
</dbReference>
<dbReference type="GO" id="GO:0000156">
    <property type="term" value="F:phosphorelay response regulator activity"/>
    <property type="evidence" value="ECO:0007669"/>
    <property type="project" value="InterPro"/>
</dbReference>
<keyword evidence="1 4" id="KW-0378">Hydrolase</keyword>
<reference evidence="6 7" key="1">
    <citation type="submission" date="2019-09" db="EMBL/GenBank/DDBJ databases">
        <title>Isolation and complete genome sequencing of Methylocystis species.</title>
        <authorList>
            <person name="Rumah B.L."/>
            <person name="Stead C.E."/>
            <person name="Stevens B.C."/>
            <person name="Minton N.P."/>
            <person name="Grosse-Honebrink A."/>
            <person name="Zhang Y."/>
        </authorList>
    </citation>
    <scope>NUCLEOTIDE SEQUENCE [LARGE SCALE GENOMIC DNA]</scope>
    <source>
        <strain evidence="6 7">BRCS2</strain>
    </source>
</reference>
<dbReference type="AlphaFoldDB" id="A0A6B8MEF0"/>
<comment type="catalytic activity">
    <reaction evidence="3">
        <text>[protein]-L-glutamate 5-O-methyl ester + H2O = L-glutamyl-[protein] + methanol + H(+)</text>
        <dbReference type="Rhea" id="RHEA:23236"/>
        <dbReference type="Rhea" id="RHEA-COMP:10208"/>
        <dbReference type="Rhea" id="RHEA-COMP:10311"/>
        <dbReference type="ChEBI" id="CHEBI:15377"/>
        <dbReference type="ChEBI" id="CHEBI:15378"/>
        <dbReference type="ChEBI" id="CHEBI:17790"/>
        <dbReference type="ChEBI" id="CHEBI:29973"/>
        <dbReference type="ChEBI" id="CHEBI:82795"/>
        <dbReference type="EC" id="3.1.1.61"/>
    </reaction>
</comment>